<feature type="active site" evidence="4">
    <location>
        <position position="257"/>
    </location>
</feature>
<evidence type="ECO:0000256" key="4">
    <source>
        <dbReference type="PROSITE-ProRule" id="PRU10007"/>
    </source>
</evidence>
<accession>A0A0U3WJT0</accession>
<dbReference type="RefSeq" id="WP_068447188.1">
    <property type="nucleotide sequence ID" value="NZ_CP013862.1"/>
</dbReference>
<dbReference type="Gene3D" id="3.40.605.10">
    <property type="entry name" value="Aldehyde Dehydrogenase, Chain A, domain 1"/>
    <property type="match status" value="1"/>
</dbReference>
<evidence type="ECO:0000313" key="8">
    <source>
        <dbReference type="Proteomes" id="UP000050331"/>
    </source>
</evidence>
<name>A0A0U3WJT0_9BACI</name>
<evidence type="ECO:0000256" key="2">
    <source>
        <dbReference type="ARBA" id="ARBA00022857"/>
    </source>
</evidence>
<reference evidence="7 8" key="1">
    <citation type="submission" date="2016-01" db="EMBL/GenBank/DDBJ databases">
        <title>Complete genome sequence of strain Lentibacillus amyloliquefaciens LAM0015T isolated from saline sediment.</title>
        <authorList>
            <person name="Wang J.-L."/>
            <person name="He M.-X."/>
        </authorList>
    </citation>
    <scope>NUCLEOTIDE SEQUENCE [LARGE SCALE GENOMIC DNA]</scope>
    <source>
        <strain evidence="7 8">LAM0015</strain>
    </source>
</reference>
<dbReference type="FunFam" id="3.40.309.10:FF:000022">
    <property type="entry name" value="NADP-dependent glyceraldehyde-3-phosphate dehydrogenase"/>
    <property type="match status" value="1"/>
</dbReference>
<dbReference type="KEGG" id="lao:AOX59_16645"/>
<dbReference type="PROSITE" id="PS00687">
    <property type="entry name" value="ALDEHYDE_DEHYDR_GLU"/>
    <property type="match status" value="1"/>
</dbReference>
<dbReference type="EMBL" id="CP013862">
    <property type="protein sequence ID" value="ALX50063.1"/>
    <property type="molecule type" value="Genomic_DNA"/>
</dbReference>
<evidence type="ECO:0000259" key="6">
    <source>
        <dbReference type="Pfam" id="PF00171"/>
    </source>
</evidence>
<dbReference type="GO" id="GO:0008911">
    <property type="term" value="F:lactaldehyde dehydrogenase (NAD+) activity"/>
    <property type="evidence" value="ECO:0007669"/>
    <property type="project" value="TreeGrafter"/>
</dbReference>
<evidence type="ECO:0000256" key="1">
    <source>
        <dbReference type="ARBA" id="ARBA00009986"/>
    </source>
</evidence>
<feature type="domain" description="Aldehyde dehydrogenase" evidence="6">
    <location>
        <begin position="18"/>
        <end position="476"/>
    </location>
</feature>
<dbReference type="SUPFAM" id="SSF53720">
    <property type="entry name" value="ALDH-like"/>
    <property type="match status" value="1"/>
</dbReference>
<evidence type="ECO:0000313" key="7">
    <source>
        <dbReference type="EMBL" id="ALX50063.1"/>
    </source>
</evidence>
<evidence type="ECO:0000256" key="5">
    <source>
        <dbReference type="RuleBase" id="RU003345"/>
    </source>
</evidence>
<dbReference type="InterPro" id="IPR016161">
    <property type="entry name" value="Ald_DH/histidinol_DH"/>
</dbReference>
<protein>
    <submittedName>
        <fullName evidence="7">Glyceraldehyde-3-phosphate dehydrogenase</fullName>
    </submittedName>
</protein>
<keyword evidence="2" id="KW-0521">NADP</keyword>
<dbReference type="Gene3D" id="3.40.309.10">
    <property type="entry name" value="Aldehyde Dehydrogenase, Chain A, domain 2"/>
    <property type="match status" value="1"/>
</dbReference>
<sequence length="484" mass="51346">MSEVETIKAYPFLLNGEWQNTTSERTIEIESPSGAETPGAVQAMTESEVNAAISGANEAQKNWARKSFDERAQVLHSWADQLLLMKDEIAEAIMKEAGKGLSSAEKEVVRTADFIKYTAEEGKRLHGELINGGSFNAGSANKFALVNRNPIGVVLAISPFNYPVNLSAAKIAPALIGGNAVVFKPATQGAISGTLMIEALDKAGLPSGLVNLVTGKGAEIGDHLITHPLIDLINFTGGSQTGKSISQKASMVPLILELGGKDPAIVLEDADLDKAAADIASGGFSYSGQRCTAIKRVLVQDEKADELVAKIKEKMNGLKVGAPEDSADVTPLINSKAADYVTGLIDDAVEKGAEVASGNQREGNLIYPTLLDSVTKDMQIAWEEPFGPVIPVIRVESVDEAINIANESEYGLQASIFTKNMEQAIQIGNELEVGSVQINGKTERGPDHFPFLGVKSSGVGGQGIRKSIESMTREKVTVLNMTQG</sequence>
<dbReference type="InterPro" id="IPR016160">
    <property type="entry name" value="Ald_DH_CS_CYS"/>
</dbReference>
<dbReference type="InterPro" id="IPR016162">
    <property type="entry name" value="Ald_DH_N"/>
</dbReference>
<dbReference type="STRING" id="1472767.AOX59_16645"/>
<dbReference type="InterPro" id="IPR015590">
    <property type="entry name" value="Aldehyde_DH_dom"/>
</dbReference>
<comment type="similarity">
    <text evidence="1 5">Belongs to the aldehyde dehydrogenase family.</text>
</comment>
<dbReference type="PANTHER" id="PTHR42991">
    <property type="entry name" value="ALDEHYDE DEHYDROGENASE"/>
    <property type="match status" value="1"/>
</dbReference>
<organism evidence="7 8">
    <name type="scientific">Lentibacillus amyloliquefaciens</name>
    <dbReference type="NCBI Taxonomy" id="1472767"/>
    <lineage>
        <taxon>Bacteria</taxon>
        <taxon>Bacillati</taxon>
        <taxon>Bacillota</taxon>
        <taxon>Bacilli</taxon>
        <taxon>Bacillales</taxon>
        <taxon>Bacillaceae</taxon>
        <taxon>Lentibacillus</taxon>
    </lineage>
</organism>
<gene>
    <name evidence="7" type="ORF">AOX59_16645</name>
</gene>
<dbReference type="FunFam" id="3.40.605.10:FF:000007">
    <property type="entry name" value="NAD/NADP-dependent betaine aldehyde dehydrogenase"/>
    <property type="match status" value="1"/>
</dbReference>
<keyword evidence="8" id="KW-1185">Reference proteome</keyword>
<evidence type="ECO:0000256" key="3">
    <source>
        <dbReference type="ARBA" id="ARBA00023002"/>
    </source>
</evidence>
<dbReference type="PROSITE" id="PS00070">
    <property type="entry name" value="ALDEHYDE_DEHYDR_CYS"/>
    <property type="match status" value="1"/>
</dbReference>
<dbReference type="InterPro" id="IPR029510">
    <property type="entry name" value="Ald_DH_CS_GLU"/>
</dbReference>
<dbReference type="AlphaFoldDB" id="A0A0U3WJT0"/>
<dbReference type="OrthoDB" id="9762913at2"/>
<dbReference type="InterPro" id="IPR051020">
    <property type="entry name" value="ALDH-related_metabolic_enz"/>
</dbReference>
<dbReference type="Proteomes" id="UP000050331">
    <property type="component" value="Chromosome"/>
</dbReference>
<dbReference type="CDD" id="cd07082">
    <property type="entry name" value="ALDH_F11_NP-GAPDH"/>
    <property type="match status" value="1"/>
</dbReference>
<dbReference type="PANTHER" id="PTHR42991:SF1">
    <property type="entry name" value="ALDEHYDE DEHYDROGENASE"/>
    <property type="match status" value="1"/>
</dbReference>
<dbReference type="InterPro" id="IPR016163">
    <property type="entry name" value="Ald_DH_C"/>
</dbReference>
<dbReference type="Pfam" id="PF00171">
    <property type="entry name" value="Aldedh"/>
    <property type="match status" value="1"/>
</dbReference>
<keyword evidence="3 5" id="KW-0560">Oxidoreductase</keyword>
<proteinExistence type="inferred from homology"/>